<dbReference type="InterPro" id="IPR011042">
    <property type="entry name" value="6-blade_b-propeller_TolB-like"/>
</dbReference>
<comment type="subcellular location">
    <subcellularLocation>
        <location evidence="1">Secreted</location>
    </subcellularLocation>
</comment>
<evidence type="ECO:0000256" key="1">
    <source>
        <dbReference type="ARBA" id="ARBA00004613"/>
    </source>
</evidence>
<dbReference type="InterPro" id="IPR017996">
    <property type="entry name" value="MRJP/yellow-related"/>
</dbReference>
<evidence type="ECO:0000256" key="2">
    <source>
        <dbReference type="ARBA" id="ARBA00009127"/>
    </source>
</evidence>
<evidence type="ECO:0000256" key="3">
    <source>
        <dbReference type="ARBA" id="ARBA00022525"/>
    </source>
</evidence>
<dbReference type="Gene3D" id="2.120.10.30">
    <property type="entry name" value="TolB, C-terminal domain"/>
    <property type="match status" value="1"/>
</dbReference>
<name>A0A8S1EAW1_9INSE</name>
<accession>A0A8S1EAW1</accession>
<dbReference type="OrthoDB" id="9977471at2759"/>
<dbReference type="Proteomes" id="UP000494165">
    <property type="component" value="Unassembled WGS sequence"/>
</dbReference>
<proteinExistence type="inferred from homology"/>
<dbReference type="AlphaFoldDB" id="A0A8S1EAW1"/>
<sequence length="931" mass="105594">MAEDAANLALTKRRLGLLERQENKKLVEVAAFKIIQLNLSHLLSSEGENKLNLPATLSAKHLLPKISSQRCVKEEGDFEEFKRRVITLRLLLSSQVKKLKLDGLLSFCPRSSKRDQTEELVKVISSHALNLESLTVDENTSSPCASVISASALMKLANLRNLTVKSCSISYDDLVEMCRKLNFLAYLDVNIFFEVNPSFKDFQKSFSKLKQFAFRIFSALGRCKTEDLTLEFWQKCMASLPNLTVIESFADKKDAGRLPPCRTLEKLPKRTSALEHLCTRPSALKLHLAFPRVKHLMVNFQFWTYNERELDSLLHFADIESLVLILVPSLEIVERFLDAYGRNLLCLFFKAHFDDQIRFKTIFEKCPKLESLGLEDVCVFDEPLNAFSNLKNFEWKPCKSTDNTARLSNILQAPDLKKLVLKTFNFEDLADVTRLVSSGAILQKLKTLQVDHASSCSIYFLTSDQGDRAFKAEFQVVSNFIKLSSAHLPELSDVTAEFSFGSTNWDVIFKELDISPEKVDYFDCRAKVKTPHRSAHNEERSCARRTLALEEDGNMTPFFIAIFLFNLSSLATAANFTQVYQWNVLNFKWPSEAIRTKTLEDKTFKPANIDLNFMAVYGTRLFFSLGNSDGIPVSLVSLPTSSKYVAPPKLTPFPSWDMHGKGDCDKIEQATGLEVDSGGRLWVLDSGSDNCNTKLWLFDLNNNDHTKLIHRFTFQTLTHDMVLDETANGTFAYISQGIEENVVVFSLERNESWIVDTPEIEVYSISLSSNEEPRQLYVGKWDSNELYSIPVTALRNGAGTAHPKPIGRWTGVPYRMLVDNHGIMFAALARTSYINYWKTSQPFAEQRFHEFAELNTARLFTFASDQSGHFWITVLDWIEKPKYRLLKAAVGEQSFETSPELNVATASGEAQSRILKNSSVFFVLLLASAIF</sequence>
<dbReference type="PANTHER" id="PTHR10009:SF18">
    <property type="entry name" value="PROTEIN YELLOW-LIKE PROTEIN"/>
    <property type="match status" value="1"/>
</dbReference>
<dbReference type="InterPro" id="IPR032675">
    <property type="entry name" value="LRR_dom_sf"/>
</dbReference>
<keyword evidence="3" id="KW-0964">Secreted</keyword>
<dbReference type="SUPFAM" id="SSF52047">
    <property type="entry name" value="RNI-like"/>
    <property type="match status" value="1"/>
</dbReference>
<protein>
    <recommendedName>
        <fullName evidence="6">Bee-milk protein</fullName>
    </recommendedName>
</protein>
<dbReference type="EMBL" id="CADEPI010000559">
    <property type="protein sequence ID" value="CAB3387294.1"/>
    <property type="molecule type" value="Genomic_DNA"/>
</dbReference>
<keyword evidence="5" id="KW-1185">Reference proteome</keyword>
<reference evidence="4 5" key="1">
    <citation type="submission" date="2020-04" db="EMBL/GenBank/DDBJ databases">
        <authorList>
            <person name="Alioto T."/>
            <person name="Alioto T."/>
            <person name="Gomez Garrido J."/>
        </authorList>
    </citation>
    <scope>NUCLEOTIDE SEQUENCE [LARGE SCALE GENOMIC DNA]</scope>
</reference>
<comment type="caution">
    <text evidence="4">The sequence shown here is derived from an EMBL/GenBank/DDBJ whole genome shotgun (WGS) entry which is preliminary data.</text>
</comment>
<organism evidence="4 5">
    <name type="scientific">Cloeon dipterum</name>
    <dbReference type="NCBI Taxonomy" id="197152"/>
    <lineage>
        <taxon>Eukaryota</taxon>
        <taxon>Metazoa</taxon>
        <taxon>Ecdysozoa</taxon>
        <taxon>Arthropoda</taxon>
        <taxon>Hexapoda</taxon>
        <taxon>Insecta</taxon>
        <taxon>Pterygota</taxon>
        <taxon>Palaeoptera</taxon>
        <taxon>Ephemeroptera</taxon>
        <taxon>Pisciforma</taxon>
        <taxon>Baetidae</taxon>
        <taxon>Cloeon</taxon>
    </lineage>
</organism>
<gene>
    <name evidence="4" type="ORF">CLODIP_2_CD14140</name>
</gene>
<evidence type="ECO:0000313" key="5">
    <source>
        <dbReference type="Proteomes" id="UP000494165"/>
    </source>
</evidence>
<dbReference type="SUPFAM" id="SSF101898">
    <property type="entry name" value="NHL repeat"/>
    <property type="match status" value="1"/>
</dbReference>
<comment type="similarity">
    <text evidence="2">Belongs to the major royal jelly protein family.</text>
</comment>
<evidence type="ECO:0008006" key="6">
    <source>
        <dbReference type="Google" id="ProtNLM"/>
    </source>
</evidence>
<dbReference type="Pfam" id="PF03022">
    <property type="entry name" value="MRJP"/>
    <property type="match status" value="2"/>
</dbReference>
<dbReference type="PANTHER" id="PTHR10009">
    <property type="entry name" value="PROTEIN YELLOW-RELATED"/>
    <property type="match status" value="1"/>
</dbReference>
<dbReference type="Gene3D" id="3.80.10.10">
    <property type="entry name" value="Ribonuclease Inhibitor"/>
    <property type="match status" value="1"/>
</dbReference>
<dbReference type="GO" id="GO:0005576">
    <property type="term" value="C:extracellular region"/>
    <property type="evidence" value="ECO:0007669"/>
    <property type="project" value="UniProtKB-SubCell"/>
</dbReference>
<evidence type="ECO:0000313" key="4">
    <source>
        <dbReference type="EMBL" id="CAB3387294.1"/>
    </source>
</evidence>